<dbReference type="CDD" id="cd02440">
    <property type="entry name" value="AdoMet_MTases"/>
    <property type="match status" value="1"/>
</dbReference>
<organism evidence="2">
    <name type="scientific">marine sediment metagenome</name>
    <dbReference type="NCBI Taxonomy" id="412755"/>
    <lineage>
        <taxon>unclassified sequences</taxon>
        <taxon>metagenomes</taxon>
        <taxon>ecological metagenomes</taxon>
    </lineage>
</organism>
<feature type="non-terminal residue" evidence="2">
    <location>
        <position position="1"/>
    </location>
</feature>
<dbReference type="Pfam" id="PF08241">
    <property type="entry name" value="Methyltransf_11"/>
    <property type="match status" value="1"/>
</dbReference>
<gene>
    <name evidence="2" type="ORF">LCGC14_1197980</name>
</gene>
<dbReference type="PANTHER" id="PTHR45036:SF1">
    <property type="entry name" value="METHYLTRANSFERASE LIKE 7A"/>
    <property type="match status" value="1"/>
</dbReference>
<proteinExistence type="predicted"/>
<dbReference type="GO" id="GO:0008757">
    <property type="term" value="F:S-adenosylmethionine-dependent methyltransferase activity"/>
    <property type="evidence" value="ECO:0007669"/>
    <property type="project" value="InterPro"/>
</dbReference>
<dbReference type="InterPro" id="IPR052356">
    <property type="entry name" value="Thiol_S-MT"/>
</dbReference>
<evidence type="ECO:0000259" key="1">
    <source>
        <dbReference type="Pfam" id="PF08241"/>
    </source>
</evidence>
<dbReference type="EMBL" id="LAZR01006135">
    <property type="protein sequence ID" value="KKM94477.1"/>
    <property type="molecule type" value="Genomic_DNA"/>
</dbReference>
<dbReference type="PANTHER" id="PTHR45036">
    <property type="entry name" value="METHYLTRANSFERASE LIKE 7B"/>
    <property type="match status" value="1"/>
</dbReference>
<comment type="caution">
    <text evidence="2">The sequence shown here is derived from an EMBL/GenBank/DDBJ whole genome shotgun (WGS) entry which is preliminary data.</text>
</comment>
<dbReference type="InterPro" id="IPR029063">
    <property type="entry name" value="SAM-dependent_MTases_sf"/>
</dbReference>
<feature type="domain" description="Methyltransferase type 11" evidence="1">
    <location>
        <begin position="148"/>
        <end position="243"/>
    </location>
</feature>
<reference evidence="2" key="1">
    <citation type="journal article" date="2015" name="Nature">
        <title>Complex archaea that bridge the gap between prokaryotes and eukaryotes.</title>
        <authorList>
            <person name="Spang A."/>
            <person name="Saw J.H."/>
            <person name="Jorgensen S.L."/>
            <person name="Zaremba-Niedzwiedzka K."/>
            <person name="Martijn J."/>
            <person name="Lind A.E."/>
            <person name="van Eijk R."/>
            <person name="Schleper C."/>
            <person name="Guy L."/>
            <person name="Ettema T.J."/>
        </authorList>
    </citation>
    <scope>NUCLEOTIDE SEQUENCE</scope>
</reference>
<dbReference type="AlphaFoldDB" id="A0A0F9PMM1"/>
<protein>
    <recommendedName>
        <fullName evidence="1">Methyltransferase type 11 domain-containing protein</fullName>
    </recommendedName>
</protein>
<dbReference type="SUPFAM" id="SSF53335">
    <property type="entry name" value="S-adenosyl-L-methionine-dependent methyltransferases"/>
    <property type="match status" value="1"/>
</dbReference>
<dbReference type="InterPro" id="IPR013216">
    <property type="entry name" value="Methyltransf_11"/>
</dbReference>
<accession>A0A0F9PMM1</accession>
<sequence>LKQFNIFQKCKSSVKMKLEKQNLDFFINYIKKYPDILSEIFEILESYDLTKLNNFFDQLDLYYPYKKTPLHKNYLTHKDEILKILMSTTIFFPEITLDPNQEILDKNYIKNTFNNTAPDYDAIMNKFWPGRRQDKIDYLNIKEGEKILEFGIGTGMNFEYYPDNCEIYGIDFAPNMVKYAQKKIDKLNKKNITIQVMDGSNMSFNSNSFDKINCDQAICDVSNPIDVLKEFNRVCKNNGEIFFFEPLKSKNKKVAILQYIFFPIGRVLGHVWITEFPIKKIPYNSFIDLISLLEYVPFKLIECQTFDPFEIVHLIKCNNK</sequence>
<name>A0A0F9PMM1_9ZZZZ</name>
<evidence type="ECO:0000313" key="2">
    <source>
        <dbReference type="EMBL" id="KKM94477.1"/>
    </source>
</evidence>
<dbReference type="Gene3D" id="3.40.50.150">
    <property type="entry name" value="Vaccinia Virus protein VP39"/>
    <property type="match status" value="1"/>
</dbReference>